<dbReference type="Pfam" id="PF12802">
    <property type="entry name" value="MarR_2"/>
    <property type="match status" value="1"/>
</dbReference>
<dbReference type="Proteomes" id="UP001497045">
    <property type="component" value="Unassembled WGS sequence"/>
</dbReference>
<accession>A0ABU9IIR4</accession>
<dbReference type="InterPro" id="IPR000835">
    <property type="entry name" value="HTH_MarR-typ"/>
</dbReference>
<dbReference type="PANTHER" id="PTHR33164">
    <property type="entry name" value="TRANSCRIPTIONAL REGULATOR, MARR FAMILY"/>
    <property type="match status" value="1"/>
</dbReference>
<evidence type="ECO:0000256" key="1">
    <source>
        <dbReference type="SAM" id="MobiDB-lite"/>
    </source>
</evidence>
<dbReference type="EMBL" id="JBBYHV010000002">
    <property type="protein sequence ID" value="MEL1251587.1"/>
    <property type="molecule type" value="Genomic_DNA"/>
</dbReference>
<feature type="domain" description="HTH marR-type" evidence="2">
    <location>
        <begin position="12"/>
        <end position="144"/>
    </location>
</feature>
<dbReference type="SUPFAM" id="SSF46785">
    <property type="entry name" value="Winged helix' DNA-binding domain"/>
    <property type="match status" value="1"/>
</dbReference>
<name>A0ABU9IIR4_9SPHN</name>
<sequence>MTNSDYPLQAGKGAIGARLRRLSERIDREAGRCYGQFGTRFEQRWFGILNQLTIHGQISVGSLAGILGISHVSVSQARKSLENEGYVASAPDPEDARKSVLSLTPAGKQLTRQFAPLWAAMEEASRELCEEADGLLEALGQLEQALDEESLTDRVNRHLAGQTAEGHEAG</sequence>
<feature type="region of interest" description="Disordered" evidence="1">
    <location>
        <begin position="150"/>
        <end position="170"/>
    </location>
</feature>
<dbReference type="SMART" id="SM00347">
    <property type="entry name" value="HTH_MARR"/>
    <property type="match status" value="1"/>
</dbReference>
<protein>
    <submittedName>
        <fullName evidence="3">MarR family winged helix-turn-helix transcriptional regulator</fullName>
    </submittedName>
</protein>
<dbReference type="PROSITE" id="PS50995">
    <property type="entry name" value="HTH_MARR_2"/>
    <property type="match status" value="1"/>
</dbReference>
<comment type="caution">
    <text evidence="3">The sequence shown here is derived from an EMBL/GenBank/DDBJ whole genome shotgun (WGS) entry which is preliminary data.</text>
</comment>
<dbReference type="Gene3D" id="1.10.10.10">
    <property type="entry name" value="Winged helix-like DNA-binding domain superfamily/Winged helix DNA-binding domain"/>
    <property type="match status" value="1"/>
</dbReference>
<dbReference type="PANTHER" id="PTHR33164:SF43">
    <property type="entry name" value="HTH-TYPE TRANSCRIPTIONAL REPRESSOR YETL"/>
    <property type="match status" value="1"/>
</dbReference>
<organism evidence="3 4">
    <name type="scientific">Aurantiacibacter gilvus</name>
    <dbReference type="NCBI Taxonomy" id="3139141"/>
    <lineage>
        <taxon>Bacteria</taxon>
        <taxon>Pseudomonadati</taxon>
        <taxon>Pseudomonadota</taxon>
        <taxon>Alphaproteobacteria</taxon>
        <taxon>Sphingomonadales</taxon>
        <taxon>Erythrobacteraceae</taxon>
        <taxon>Aurantiacibacter</taxon>
    </lineage>
</organism>
<evidence type="ECO:0000313" key="3">
    <source>
        <dbReference type="EMBL" id="MEL1251587.1"/>
    </source>
</evidence>
<gene>
    <name evidence="3" type="ORF">AAEO60_13000</name>
</gene>
<proteinExistence type="predicted"/>
<dbReference type="InterPro" id="IPR036388">
    <property type="entry name" value="WH-like_DNA-bd_sf"/>
</dbReference>
<evidence type="ECO:0000259" key="2">
    <source>
        <dbReference type="PROSITE" id="PS50995"/>
    </source>
</evidence>
<dbReference type="RefSeq" id="WP_341674136.1">
    <property type="nucleotide sequence ID" value="NZ_JBBYHV010000002.1"/>
</dbReference>
<dbReference type="InterPro" id="IPR039422">
    <property type="entry name" value="MarR/SlyA-like"/>
</dbReference>
<reference evidence="3 4" key="1">
    <citation type="submission" date="2024-04" db="EMBL/GenBank/DDBJ databases">
        <title>Aurantiacibacter sp. DGU6 16S ribosomal RNA gene Genome sequencing and assembly.</title>
        <authorList>
            <person name="Park S."/>
        </authorList>
    </citation>
    <scope>NUCLEOTIDE SEQUENCE [LARGE SCALE GENOMIC DNA]</scope>
    <source>
        <strain evidence="3 4">DGU6</strain>
    </source>
</reference>
<evidence type="ECO:0000313" key="4">
    <source>
        <dbReference type="Proteomes" id="UP001497045"/>
    </source>
</evidence>
<dbReference type="InterPro" id="IPR036390">
    <property type="entry name" value="WH_DNA-bd_sf"/>
</dbReference>
<keyword evidence="4" id="KW-1185">Reference proteome</keyword>